<dbReference type="EC" id="2.4.1.212" evidence="4"/>
<keyword evidence="1 4" id="KW-0328">Glycosyltransferase</keyword>
<dbReference type="STRING" id="343874.GCA_000805695_00793"/>
<dbReference type="InterPro" id="IPR001173">
    <property type="entry name" value="Glyco_trans_2-like"/>
</dbReference>
<evidence type="ECO:0000313" key="4">
    <source>
        <dbReference type="EMBL" id="STD54168.1"/>
    </source>
</evidence>
<reference evidence="4 5" key="1">
    <citation type="submission" date="2018-06" db="EMBL/GenBank/DDBJ databases">
        <authorList>
            <consortium name="Pathogen Informatics"/>
            <person name="Doyle S."/>
        </authorList>
    </citation>
    <scope>NUCLEOTIDE SEQUENCE [LARGE SCALE GENOMIC DNA]</scope>
    <source>
        <strain evidence="4 5">NCTC13456</strain>
    </source>
</reference>
<dbReference type="PANTHER" id="PTHR22916">
    <property type="entry name" value="GLYCOSYLTRANSFERASE"/>
    <property type="match status" value="1"/>
</dbReference>
<dbReference type="PANTHER" id="PTHR22916:SF51">
    <property type="entry name" value="GLYCOSYLTRANSFERASE EPSH-RELATED"/>
    <property type="match status" value="1"/>
</dbReference>
<evidence type="ECO:0000259" key="3">
    <source>
        <dbReference type="Pfam" id="PF00535"/>
    </source>
</evidence>
<dbReference type="EMBL" id="UFXS01000001">
    <property type="protein sequence ID" value="STD54168.1"/>
    <property type="molecule type" value="Genomic_DNA"/>
</dbReference>
<organism evidence="4 5">
    <name type="scientific">Empedobacter falsenii</name>
    <dbReference type="NCBI Taxonomy" id="343874"/>
    <lineage>
        <taxon>Bacteria</taxon>
        <taxon>Pseudomonadati</taxon>
        <taxon>Bacteroidota</taxon>
        <taxon>Flavobacteriia</taxon>
        <taxon>Flavobacteriales</taxon>
        <taxon>Weeksellaceae</taxon>
        <taxon>Empedobacter</taxon>
    </lineage>
</organism>
<evidence type="ECO:0000313" key="5">
    <source>
        <dbReference type="Proteomes" id="UP000254737"/>
    </source>
</evidence>
<proteinExistence type="predicted"/>
<gene>
    <name evidence="4" type="primary">hyaD_3</name>
    <name evidence="4" type="ORF">NCTC13456_00873</name>
</gene>
<evidence type="ECO:0000256" key="2">
    <source>
        <dbReference type="ARBA" id="ARBA00022679"/>
    </source>
</evidence>
<evidence type="ECO:0000256" key="1">
    <source>
        <dbReference type="ARBA" id="ARBA00022676"/>
    </source>
</evidence>
<dbReference type="SUPFAM" id="SSF53448">
    <property type="entry name" value="Nucleotide-diphospho-sugar transferases"/>
    <property type="match status" value="1"/>
</dbReference>
<name>A0A376G3E4_9FLAO</name>
<dbReference type="Gene3D" id="3.90.550.10">
    <property type="entry name" value="Spore Coat Polysaccharide Biosynthesis Protein SpsA, Chain A"/>
    <property type="match status" value="1"/>
</dbReference>
<dbReference type="GO" id="GO:0050501">
    <property type="term" value="F:hyaluronan synthase activity"/>
    <property type="evidence" value="ECO:0007669"/>
    <property type="project" value="UniProtKB-EC"/>
</dbReference>
<protein>
    <submittedName>
        <fullName evidence="4">Hyaluronan synthase</fullName>
        <ecNumber evidence="4">2.4.1.212</ecNumber>
    </submittedName>
</protein>
<dbReference type="AlphaFoldDB" id="A0A376G3E4"/>
<feature type="domain" description="Glycosyltransferase 2-like" evidence="3">
    <location>
        <begin position="8"/>
        <end position="172"/>
    </location>
</feature>
<accession>A0A376G3E4</accession>
<dbReference type="CDD" id="cd00761">
    <property type="entry name" value="Glyco_tranf_GTA_type"/>
    <property type="match status" value="1"/>
</dbReference>
<dbReference type="InterPro" id="IPR029044">
    <property type="entry name" value="Nucleotide-diphossugar_trans"/>
</dbReference>
<sequence>MSIQPKISVIVPVYNTEKYLSKCLDSILNQTLKEIEVIVVNDGSKDDSQEIINEFVSKDLRIISIQKENGGLSDARNFGIDKAKGEFIAFVDSDDYIDLAMLEKMYELAERDESEIVLCDLVKVNENGKEFRDLPQSPQLPEKIILAEDFTIFGEMSCFACNKIFKKSLFENHRFRKGIHFEDIELIPKLVLDSSIISKINEPFYKYFERQDSITKTHTEKGLDMFVAVNEVINYFYQSKYNTFATELKRFQIIQGYYSYLAYLAYVKDKNLKRKMLNVLNDFLKANNLTKKELKNYKRFDKNYLNSLPLKKRFFYYIALINPQLLLKF</sequence>
<dbReference type="RefSeq" id="WP_114998972.1">
    <property type="nucleotide sequence ID" value="NZ_UFXS01000001.1"/>
</dbReference>
<dbReference type="Proteomes" id="UP000254737">
    <property type="component" value="Unassembled WGS sequence"/>
</dbReference>
<keyword evidence="2 4" id="KW-0808">Transferase</keyword>
<dbReference type="Pfam" id="PF00535">
    <property type="entry name" value="Glycos_transf_2"/>
    <property type="match status" value="1"/>
</dbReference>